<keyword evidence="2" id="KW-0813">Transport</keyword>
<dbReference type="InterPro" id="IPR017871">
    <property type="entry name" value="ABC_transporter-like_CS"/>
</dbReference>
<evidence type="ECO:0000256" key="3">
    <source>
        <dbReference type="ARBA" id="ARBA00022475"/>
    </source>
</evidence>
<dbReference type="EMBL" id="BAABJP010000058">
    <property type="protein sequence ID" value="GAA5174027.1"/>
    <property type="molecule type" value="Genomic_DNA"/>
</dbReference>
<evidence type="ECO:0000256" key="4">
    <source>
        <dbReference type="ARBA" id="ARBA00022741"/>
    </source>
</evidence>
<evidence type="ECO:0000256" key="8">
    <source>
        <dbReference type="ARBA" id="ARBA00023251"/>
    </source>
</evidence>
<name>A0ABP9RBH3_9PSEU</name>
<dbReference type="InterPro" id="IPR027417">
    <property type="entry name" value="P-loop_NTPase"/>
</dbReference>
<evidence type="ECO:0000259" key="10">
    <source>
        <dbReference type="PROSITE" id="PS50893"/>
    </source>
</evidence>
<dbReference type="Pfam" id="PF00005">
    <property type="entry name" value="ABC_tran"/>
    <property type="match status" value="1"/>
</dbReference>
<organism evidence="11 12">
    <name type="scientific">Pseudonocardia eucalypti</name>
    <dbReference type="NCBI Taxonomy" id="648755"/>
    <lineage>
        <taxon>Bacteria</taxon>
        <taxon>Bacillati</taxon>
        <taxon>Actinomycetota</taxon>
        <taxon>Actinomycetes</taxon>
        <taxon>Pseudonocardiales</taxon>
        <taxon>Pseudonocardiaceae</taxon>
        <taxon>Pseudonocardia</taxon>
    </lineage>
</organism>
<evidence type="ECO:0000256" key="2">
    <source>
        <dbReference type="ARBA" id="ARBA00022448"/>
    </source>
</evidence>
<protein>
    <submittedName>
        <fullName evidence="11">Daunorubicin ABC transporter permease DrrB</fullName>
    </submittedName>
</protein>
<keyword evidence="12" id="KW-1185">Reference proteome</keyword>
<evidence type="ECO:0000256" key="9">
    <source>
        <dbReference type="ARBA" id="ARBA00049985"/>
    </source>
</evidence>
<keyword evidence="3" id="KW-1003">Cell membrane</keyword>
<comment type="similarity">
    <text evidence="9">Belongs to the ABC transporter superfamily. Drug exporter-1 (DrugE1) (TC 3.A.1.105) family.</text>
</comment>
<dbReference type="SUPFAM" id="SSF52540">
    <property type="entry name" value="P-loop containing nucleoside triphosphate hydrolases"/>
    <property type="match status" value="1"/>
</dbReference>
<evidence type="ECO:0000256" key="7">
    <source>
        <dbReference type="ARBA" id="ARBA00023136"/>
    </source>
</evidence>
<dbReference type="InterPro" id="IPR005894">
    <property type="entry name" value="DrrA"/>
</dbReference>
<dbReference type="RefSeq" id="WP_185059906.1">
    <property type="nucleotide sequence ID" value="NZ_BAABJP010000058.1"/>
</dbReference>
<dbReference type="Gene3D" id="3.40.50.300">
    <property type="entry name" value="P-loop containing nucleotide triphosphate hydrolases"/>
    <property type="match status" value="1"/>
</dbReference>
<gene>
    <name evidence="11" type="primary">drrB</name>
    <name evidence="11" type="ORF">GCM10023321_76910</name>
</gene>
<feature type="domain" description="ABC transporter" evidence="10">
    <location>
        <begin position="8"/>
        <end position="238"/>
    </location>
</feature>
<dbReference type="NCBIfam" id="TIGR01188">
    <property type="entry name" value="drrA"/>
    <property type="match status" value="1"/>
</dbReference>
<evidence type="ECO:0000256" key="5">
    <source>
        <dbReference type="ARBA" id="ARBA00022840"/>
    </source>
</evidence>
<reference evidence="12" key="1">
    <citation type="journal article" date="2019" name="Int. J. Syst. Evol. Microbiol.">
        <title>The Global Catalogue of Microorganisms (GCM) 10K type strain sequencing project: providing services to taxonomists for standard genome sequencing and annotation.</title>
        <authorList>
            <consortium name="The Broad Institute Genomics Platform"/>
            <consortium name="The Broad Institute Genome Sequencing Center for Infectious Disease"/>
            <person name="Wu L."/>
            <person name="Ma J."/>
        </authorList>
    </citation>
    <scope>NUCLEOTIDE SEQUENCE [LARGE SCALE GENOMIC DNA]</scope>
    <source>
        <strain evidence="12">JCM 18303</strain>
    </source>
</reference>
<dbReference type="InterPro" id="IPR050763">
    <property type="entry name" value="ABC_transporter_ATP-binding"/>
</dbReference>
<dbReference type="PROSITE" id="PS50893">
    <property type="entry name" value="ABC_TRANSPORTER_2"/>
    <property type="match status" value="1"/>
</dbReference>
<keyword evidence="8" id="KW-0046">Antibiotic resistance</keyword>
<keyword evidence="5" id="KW-0067">ATP-binding</keyword>
<dbReference type="PROSITE" id="PS00211">
    <property type="entry name" value="ABC_TRANSPORTER_1"/>
    <property type="match status" value="1"/>
</dbReference>
<evidence type="ECO:0000256" key="1">
    <source>
        <dbReference type="ARBA" id="ARBA00004413"/>
    </source>
</evidence>
<evidence type="ECO:0000256" key="6">
    <source>
        <dbReference type="ARBA" id="ARBA00022967"/>
    </source>
</evidence>
<dbReference type="PANTHER" id="PTHR42711:SF19">
    <property type="entry name" value="DOXORUBICIN RESISTANCE ATP-BINDING PROTEIN DRRA"/>
    <property type="match status" value="1"/>
</dbReference>
<keyword evidence="6" id="KW-1278">Translocase</keyword>
<dbReference type="PANTHER" id="PTHR42711">
    <property type="entry name" value="ABC TRANSPORTER ATP-BINDING PROTEIN"/>
    <property type="match status" value="1"/>
</dbReference>
<dbReference type="InterPro" id="IPR003593">
    <property type="entry name" value="AAA+_ATPase"/>
</dbReference>
<accession>A0ABP9RBH3</accession>
<proteinExistence type="inferred from homology"/>
<dbReference type="Proteomes" id="UP001428817">
    <property type="component" value="Unassembled WGS sequence"/>
</dbReference>
<comment type="subcellular location">
    <subcellularLocation>
        <location evidence="1">Cell membrane</location>
        <topology evidence="1">Peripheral membrane protein</topology>
        <orientation evidence="1">Cytoplasmic side</orientation>
    </subcellularLocation>
</comment>
<comment type="caution">
    <text evidence="11">The sequence shown here is derived from an EMBL/GenBank/DDBJ whole genome shotgun (WGS) entry which is preliminary data.</text>
</comment>
<keyword evidence="7" id="KW-0472">Membrane</keyword>
<dbReference type="SMART" id="SM00382">
    <property type="entry name" value="AAA"/>
    <property type="match status" value="1"/>
</dbReference>
<evidence type="ECO:0000313" key="11">
    <source>
        <dbReference type="EMBL" id="GAA5174027.1"/>
    </source>
</evidence>
<keyword evidence="4" id="KW-0547">Nucleotide-binding</keyword>
<evidence type="ECO:0000313" key="12">
    <source>
        <dbReference type="Proteomes" id="UP001428817"/>
    </source>
</evidence>
<dbReference type="InterPro" id="IPR003439">
    <property type="entry name" value="ABC_transporter-like_ATP-bd"/>
</dbReference>
<sequence>MTDQEPLLRVAGLRKAFGDHAVLRGVELTVRPGELLGVLGPNGAGKTTLINIVATLLRPDDGTVTVAGADVVAEPKRVRAAIGVTGQYAALDEKLTGRENLVLFGSLLGLSRAAARDRATELLELFDLVDAADKRVEAYSGGMRRRIDLAVSVVVEPKLLILDEPTTGLDPRSRRMLWRVVKRLAASGIGVLLTTQYLEEADRLADRVVVIDHGVVLQEGTPAELKARIADTVCSVVPADPDQLDAVREALASLGATVEADSGRVVVPAPDGPRTLAEAMSRTERAGIELSDITLRRPSLDEVFLALTEKAPVP</sequence>